<name>A0A285K8M3_9ACTN</name>
<feature type="signal peptide" evidence="2">
    <location>
        <begin position="1"/>
        <end position="31"/>
    </location>
</feature>
<dbReference type="PANTHER" id="PTHR44103">
    <property type="entry name" value="PROPROTEIN CONVERTASE P"/>
    <property type="match status" value="1"/>
</dbReference>
<dbReference type="SUPFAM" id="SSF69318">
    <property type="entry name" value="Integrin alpha N-terminal domain"/>
    <property type="match status" value="1"/>
</dbReference>
<dbReference type="InterPro" id="IPR013517">
    <property type="entry name" value="FG-GAP"/>
</dbReference>
<accession>A0A285K8M3</accession>
<dbReference type="AlphaFoldDB" id="A0A285K8M3"/>
<evidence type="ECO:0000256" key="1">
    <source>
        <dbReference type="ARBA" id="ARBA00022729"/>
    </source>
</evidence>
<dbReference type="Pfam" id="PF13517">
    <property type="entry name" value="FG-GAP_3"/>
    <property type="match status" value="1"/>
</dbReference>
<dbReference type="OrthoDB" id="3275941at2"/>
<sequence length="1008" mass="105811">MKNAYRRTLAAIVGGALATTAGISVPAVAMAATTPHEVAVVPAVKTPPAQPSLSNSVVFAGKTGVLHRRTATSPWLWTRYSDRKTVSVPELAQVPTGSAVGLFGDTIDVQAPTTGHPVSSTTRWTLDLGTMTWHRIDLPYPWAYSNERLIGDALLAVRPGNRVAELRRTAEDGSSTTTPVTGIPDGATLLSIQAGDDRSAVLKFYTGTVLQYVLLDVATGRVAPIPGSSVVDKFVLSADRIGLYSSTSSTVRTYSRSGITDGTDATATVFAAPTSSFGLAGDDLITVSAWAINGWLKVERRTPDGATPKTVANARVSTLAQASDGVFFAGGTEQSDGSDWAVRKATADGEEVVASIAAPRVNAGVSLSSGRMRQVTASQPLGEAAVDYHPYSYTIGVPGRTDDAAFLGAPVPCEAGAACVRTFGGHDQGMPWITGTALKFQDSGQHGSVFALPSTEGAVVDASYRYTLINGGTPKTQYVDLDSSGIVYTGPVTGAALWFRTLWRATKAGTLQALTLPAGRNDTATAGATVTTGSACTATEVQATAKYLYWACGATGPAGVYDLIRKANIALPAGQYLLGDNYVVRHDADGTLVRYEVTGGKLGEAATLATFDRGPLADDRNVNWAVDKFGGNVAWVDSGTAVHIVNPGVTPSAPAIWVEESGVSWPNTSTPSVWSAAFRFTQPVTASRIIITQVRTGKVVYDSTTGRLPVSRRVAWDGLQAGKRATSGTYRWQLITGSTTLGSGSFNLLCGAPTLHAIDCNGFPSVLGVRPSGEGHWLASSPSTAALRDNGWTETWDRSQITALVPYGDINRDFKNDLLVRYKNGSMRVYLGYGQSSFAVKTSQAVGGNWNRFDQIVHTGDLTGDGVSDLVARETSTGRLFRITGNGKGSFSSSAAYGGTYKGVSRFVGPGDITGDGKADLIAIYGTTMYAWYGDGKGGFTPGMHLIGSGYLGFNTIIGAGDLNEDGKNDLLMRNSAGQLWRKLGNGKGGFGPLQLVGTGYQKYAALY</sequence>
<dbReference type="RefSeq" id="WP_097327817.1">
    <property type="nucleotide sequence ID" value="NZ_OBDY01000032.1"/>
</dbReference>
<keyword evidence="1 2" id="KW-0732">Signal</keyword>
<gene>
    <name evidence="3" type="ORF">SAMN05421748_13234</name>
</gene>
<dbReference type="PANTHER" id="PTHR44103:SF1">
    <property type="entry name" value="PROPROTEIN CONVERTASE P"/>
    <property type="match status" value="1"/>
</dbReference>
<dbReference type="Proteomes" id="UP000219612">
    <property type="component" value="Unassembled WGS sequence"/>
</dbReference>
<keyword evidence="4" id="KW-1185">Reference proteome</keyword>
<dbReference type="Gene3D" id="2.130.10.130">
    <property type="entry name" value="Integrin alpha, N-terminal"/>
    <property type="match status" value="1"/>
</dbReference>
<evidence type="ECO:0000313" key="3">
    <source>
        <dbReference type="EMBL" id="SNY67816.1"/>
    </source>
</evidence>
<reference evidence="3 4" key="1">
    <citation type="submission" date="2017-09" db="EMBL/GenBank/DDBJ databases">
        <authorList>
            <person name="Ehlers B."/>
            <person name="Leendertz F.H."/>
        </authorList>
    </citation>
    <scope>NUCLEOTIDE SEQUENCE [LARGE SCALE GENOMIC DNA]</scope>
    <source>
        <strain evidence="3 4">CGMCC 4.6857</strain>
    </source>
</reference>
<evidence type="ECO:0000256" key="2">
    <source>
        <dbReference type="SAM" id="SignalP"/>
    </source>
</evidence>
<protein>
    <submittedName>
        <fullName evidence="3">Repeat domain-containing protein</fullName>
    </submittedName>
</protein>
<proteinExistence type="predicted"/>
<organism evidence="3 4">
    <name type="scientific">Paractinoplanes atraurantiacus</name>
    <dbReference type="NCBI Taxonomy" id="1036182"/>
    <lineage>
        <taxon>Bacteria</taxon>
        <taxon>Bacillati</taxon>
        <taxon>Actinomycetota</taxon>
        <taxon>Actinomycetes</taxon>
        <taxon>Micromonosporales</taxon>
        <taxon>Micromonosporaceae</taxon>
        <taxon>Paractinoplanes</taxon>
    </lineage>
</organism>
<dbReference type="EMBL" id="OBDY01000032">
    <property type="protein sequence ID" value="SNY67816.1"/>
    <property type="molecule type" value="Genomic_DNA"/>
</dbReference>
<dbReference type="InterPro" id="IPR028994">
    <property type="entry name" value="Integrin_alpha_N"/>
</dbReference>
<evidence type="ECO:0000313" key="4">
    <source>
        <dbReference type="Proteomes" id="UP000219612"/>
    </source>
</evidence>
<feature type="chain" id="PRO_5013126206" evidence="2">
    <location>
        <begin position="32"/>
        <end position="1008"/>
    </location>
</feature>